<evidence type="ECO:0000256" key="4">
    <source>
        <dbReference type="ARBA" id="ARBA00023136"/>
    </source>
</evidence>
<dbReference type="GO" id="GO:0016491">
    <property type="term" value="F:oxidoreductase activity"/>
    <property type="evidence" value="ECO:0007669"/>
    <property type="project" value="InterPro"/>
</dbReference>
<reference evidence="7 8" key="1">
    <citation type="journal article" date="2012" name="Science">
        <title>Ecological populations of bacteria act as socially cohesive units of antibiotic production and resistance.</title>
        <authorList>
            <person name="Cordero O.X."/>
            <person name="Wildschutte H."/>
            <person name="Kirkup B."/>
            <person name="Proehl S."/>
            <person name="Ngo L."/>
            <person name="Hussain F."/>
            <person name="Le Roux F."/>
            <person name="Mincer T."/>
            <person name="Polz M.F."/>
        </authorList>
    </citation>
    <scope>NUCLEOTIDE SEQUENCE [LARGE SCALE GENOMIC DNA]</scope>
    <source>
        <strain evidence="7 8">FF-238</strain>
    </source>
</reference>
<evidence type="ECO:0000313" key="8">
    <source>
        <dbReference type="Proteomes" id="UP000094165"/>
    </source>
</evidence>
<evidence type="ECO:0000256" key="3">
    <source>
        <dbReference type="ARBA" id="ARBA00022989"/>
    </source>
</evidence>
<evidence type="ECO:0000256" key="2">
    <source>
        <dbReference type="ARBA" id="ARBA00022692"/>
    </source>
</evidence>
<dbReference type="InterPro" id="IPR006694">
    <property type="entry name" value="Fatty_acid_hydroxylase"/>
</dbReference>
<comment type="caution">
    <text evidence="7">The sequence shown here is derived from an EMBL/GenBank/DDBJ whole genome shotgun (WGS) entry which is preliminary data.</text>
</comment>
<dbReference type="Pfam" id="PF04116">
    <property type="entry name" value="FA_hydroxylase"/>
    <property type="match status" value="1"/>
</dbReference>
<evidence type="ECO:0000256" key="1">
    <source>
        <dbReference type="ARBA" id="ARBA00004370"/>
    </source>
</evidence>
<keyword evidence="4 5" id="KW-0472">Membrane</keyword>
<dbReference type="RefSeq" id="WP_017051576.1">
    <property type="nucleotide sequence ID" value="NZ_AJYW02000313.1"/>
</dbReference>
<name>A0A1E5CLD4_9VIBR</name>
<keyword evidence="2 5" id="KW-0812">Transmembrane</keyword>
<comment type="subcellular location">
    <subcellularLocation>
        <location evidence="1">Membrane</location>
    </subcellularLocation>
</comment>
<dbReference type="Proteomes" id="UP000094165">
    <property type="component" value="Unassembled WGS sequence"/>
</dbReference>
<dbReference type="GO" id="GO:0016020">
    <property type="term" value="C:membrane"/>
    <property type="evidence" value="ECO:0007669"/>
    <property type="project" value="UniProtKB-SubCell"/>
</dbReference>
<gene>
    <name evidence="7" type="ORF">A130_09550</name>
</gene>
<feature type="transmembrane region" description="Helical" evidence="5">
    <location>
        <begin position="146"/>
        <end position="170"/>
    </location>
</feature>
<feature type="transmembrane region" description="Helical" evidence="5">
    <location>
        <begin position="45"/>
        <end position="66"/>
    </location>
</feature>
<sequence length="267" mass="30886">MQDPSIVRFSFFIVIFCLCAIWEWRSPRKQLTQSKGFRWLNNAGLIVLNSVTLSLFMPVLAFQVAIVAHDHGWGFFNLLEQNAIAIPLWLEIIFSIILLDMIIYFQHMIFHRVGFLWRLHRVHHADQDIDVTTGARFHPIEIVLSMWIKMICVMALGISPLAVVAFEIILNGSAMFNHSNAKLPLKVDAFLRRLIVTPDMHRVHHSVVVKETHSNFGFFLSIWDRSFGTYISQPQLGHDKVIIGLPIFNTPDEQRLDNMLTQPFRNN</sequence>
<feature type="transmembrane region" description="Helical" evidence="5">
    <location>
        <begin position="86"/>
        <end position="105"/>
    </location>
</feature>
<protein>
    <submittedName>
        <fullName evidence="7">Sterol desaturase</fullName>
    </submittedName>
</protein>
<feature type="domain" description="Fatty acid hydroxylase" evidence="6">
    <location>
        <begin position="93"/>
        <end position="229"/>
    </location>
</feature>
<keyword evidence="3 5" id="KW-1133">Transmembrane helix</keyword>
<dbReference type="PANTHER" id="PTHR11863">
    <property type="entry name" value="STEROL DESATURASE"/>
    <property type="match status" value="1"/>
</dbReference>
<dbReference type="InterPro" id="IPR050307">
    <property type="entry name" value="Sterol_Desaturase_Related"/>
</dbReference>
<dbReference type="GO" id="GO:0008610">
    <property type="term" value="P:lipid biosynthetic process"/>
    <property type="evidence" value="ECO:0007669"/>
    <property type="project" value="InterPro"/>
</dbReference>
<feature type="transmembrane region" description="Helical" evidence="5">
    <location>
        <begin position="6"/>
        <end position="24"/>
    </location>
</feature>
<keyword evidence="8" id="KW-1185">Reference proteome</keyword>
<accession>A0A1E5CLD4</accession>
<evidence type="ECO:0000256" key="5">
    <source>
        <dbReference type="SAM" id="Phobius"/>
    </source>
</evidence>
<proteinExistence type="predicted"/>
<dbReference type="EMBL" id="AJYW02000313">
    <property type="protein sequence ID" value="OEE69519.1"/>
    <property type="molecule type" value="Genomic_DNA"/>
</dbReference>
<dbReference type="GO" id="GO:0005506">
    <property type="term" value="F:iron ion binding"/>
    <property type="evidence" value="ECO:0007669"/>
    <property type="project" value="InterPro"/>
</dbReference>
<evidence type="ECO:0000313" key="7">
    <source>
        <dbReference type="EMBL" id="OEE69519.1"/>
    </source>
</evidence>
<organism evidence="7 8">
    <name type="scientific">Vibrio genomosp. F6 str. FF-238</name>
    <dbReference type="NCBI Taxonomy" id="1191298"/>
    <lineage>
        <taxon>Bacteria</taxon>
        <taxon>Pseudomonadati</taxon>
        <taxon>Pseudomonadota</taxon>
        <taxon>Gammaproteobacteria</taxon>
        <taxon>Vibrionales</taxon>
        <taxon>Vibrionaceae</taxon>
        <taxon>Vibrio</taxon>
    </lineage>
</organism>
<dbReference type="AlphaFoldDB" id="A0A1E5CLD4"/>
<evidence type="ECO:0000259" key="6">
    <source>
        <dbReference type="Pfam" id="PF04116"/>
    </source>
</evidence>